<dbReference type="STRING" id="1073089.A0A1L9RB85"/>
<dbReference type="Gene3D" id="2.130.10.30">
    <property type="entry name" value="Regulator of chromosome condensation 1/beta-lactamase-inhibitor protein II"/>
    <property type="match status" value="2"/>
</dbReference>
<evidence type="ECO:0000256" key="1">
    <source>
        <dbReference type="ARBA" id="ARBA00022658"/>
    </source>
</evidence>
<dbReference type="SUPFAM" id="SSF50985">
    <property type="entry name" value="RCC1/BLIP-II"/>
    <property type="match status" value="1"/>
</dbReference>
<gene>
    <name evidence="5" type="ORF">ASPWEDRAFT_44160</name>
</gene>
<dbReference type="GO" id="GO:0005085">
    <property type="term" value="F:guanyl-nucleotide exchange factor activity"/>
    <property type="evidence" value="ECO:0007669"/>
    <property type="project" value="TreeGrafter"/>
</dbReference>
<dbReference type="VEuPathDB" id="FungiDB:ASPWEDRAFT_44160"/>
<name>A0A1L9RB85_ASPWE</name>
<feature type="repeat" description="RCC1" evidence="3">
    <location>
        <begin position="1"/>
        <end position="60"/>
    </location>
</feature>
<dbReference type="RefSeq" id="XP_040685794.1">
    <property type="nucleotide sequence ID" value="XM_040836197.1"/>
</dbReference>
<keyword evidence="1" id="KW-0344">Guanine-nucleotide releasing factor</keyword>
<dbReference type="Pfam" id="PF25390">
    <property type="entry name" value="WD40_RLD"/>
    <property type="match status" value="1"/>
</dbReference>
<reference evidence="6" key="1">
    <citation type="journal article" date="2017" name="Genome Biol.">
        <title>Comparative genomics reveals high biological diversity and specific adaptations in the industrially and medically important fungal genus Aspergillus.</title>
        <authorList>
            <person name="de Vries R.P."/>
            <person name="Riley R."/>
            <person name="Wiebenga A."/>
            <person name="Aguilar-Osorio G."/>
            <person name="Amillis S."/>
            <person name="Uchima C.A."/>
            <person name="Anderluh G."/>
            <person name="Asadollahi M."/>
            <person name="Askin M."/>
            <person name="Barry K."/>
            <person name="Battaglia E."/>
            <person name="Bayram O."/>
            <person name="Benocci T."/>
            <person name="Braus-Stromeyer S.A."/>
            <person name="Caldana C."/>
            <person name="Canovas D."/>
            <person name="Cerqueira G.C."/>
            <person name="Chen F."/>
            <person name="Chen W."/>
            <person name="Choi C."/>
            <person name="Clum A."/>
            <person name="Dos Santos R.A."/>
            <person name="Damasio A.R."/>
            <person name="Diallinas G."/>
            <person name="Emri T."/>
            <person name="Fekete E."/>
            <person name="Flipphi M."/>
            <person name="Freyberg S."/>
            <person name="Gallo A."/>
            <person name="Gournas C."/>
            <person name="Habgood R."/>
            <person name="Hainaut M."/>
            <person name="Harispe M.L."/>
            <person name="Henrissat B."/>
            <person name="Hilden K.S."/>
            <person name="Hope R."/>
            <person name="Hossain A."/>
            <person name="Karabika E."/>
            <person name="Karaffa L."/>
            <person name="Karanyi Z."/>
            <person name="Krasevec N."/>
            <person name="Kuo A."/>
            <person name="Kusch H."/>
            <person name="LaButti K."/>
            <person name="Lagendijk E.L."/>
            <person name="Lapidus A."/>
            <person name="Levasseur A."/>
            <person name="Lindquist E."/>
            <person name="Lipzen A."/>
            <person name="Logrieco A.F."/>
            <person name="MacCabe A."/>
            <person name="Maekelae M.R."/>
            <person name="Malavazi I."/>
            <person name="Melin P."/>
            <person name="Meyer V."/>
            <person name="Mielnichuk N."/>
            <person name="Miskei M."/>
            <person name="Molnar A.P."/>
            <person name="Mule G."/>
            <person name="Ngan C.Y."/>
            <person name="Orejas M."/>
            <person name="Orosz E."/>
            <person name="Ouedraogo J.P."/>
            <person name="Overkamp K.M."/>
            <person name="Park H.-S."/>
            <person name="Perrone G."/>
            <person name="Piumi F."/>
            <person name="Punt P.J."/>
            <person name="Ram A.F."/>
            <person name="Ramon A."/>
            <person name="Rauscher S."/>
            <person name="Record E."/>
            <person name="Riano-Pachon D.M."/>
            <person name="Robert V."/>
            <person name="Roehrig J."/>
            <person name="Ruller R."/>
            <person name="Salamov A."/>
            <person name="Salih N.S."/>
            <person name="Samson R.A."/>
            <person name="Sandor E."/>
            <person name="Sanguinetti M."/>
            <person name="Schuetze T."/>
            <person name="Sepcic K."/>
            <person name="Shelest E."/>
            <person name="Sherlock G."/>
            <person name="Sophianopoulou V."/>
            <person name="Squina F.M."/>
            <person name="Sun H."/>
            <person name="Susca A."/>
            <person name="Todd R.B."/>
            <person name="Tsang A."/>
            <person name="Unkles S.E."/>
            <person name="van de Wiele N."/>
            <person name="van Rossen-Uffink D."/>
            <person name="Oliveira J.V."/>
            <person name="Vesth T.C."/>
            <person name="Visser J."/>
            <person name="Yu J.-H."/>
            <person name="Zhou M."/>
            <person name="Andersen M.R."/>
            <person name="Archer D.B."/>
            <person name="Baker S.E."/>
            <person name="Benoit I."/>
            <person name="Brakhage A.A."/>
            <person name="Braus G.H."/>
            <person name="Fischer R."/>
            <person name="Frisvad J.C."/>
            <person name="Goldman G.H."/>
            <person name="Houbraken J."/>
            <person name="Oakley B."/>
            <person name="Pocsi I."/>
            <person name="Scazzocchio C."/>
            <person name="Seiboth B."/>
            <person name="vanKuyk P.A."/>
            <person name="Wortman J."/>
            <person name="Dyer P.S."/>
            <person name="Grigoriev I.V."/>
        </authorList>
    </citation>
    <scope>NUCLEOTIDE SEQUENCE [LARGE SCALE GENOMIC DNA]</scope>
    <source>
        <strain evidence="6">DTO 134E9</strain>
    </source>
</reference>
<evidence type="ECO:0000313" key="5">
    <source>
        <dbReference type="EMBL" id="OJJ32117.1"/>
    </source>
</evidence>
<organism evidence="5 6">
    <name type="scientific">Aspergillus wentii DTO 134E9</name>
    <dbReference type="NCBI Taxonomy" id="1073089"/>
    <lineage>
        <taxon>Eukaryota</taxon>
        <taxon>Fungi</taxon>
        <taxon>Dikarya</taxon>
        <taxon>Ascomycota</taxon>
        <taxon>Pezizomycotina</taxon>
        <taxon>Eurotiomycetes</taxon>
        <taxon>Eurotiomycetidae</taxon>
        <taxon>Eurotiales</taxon>
        <taxon>Aspergillaceae</taxon>
        <taxon>Aspergillus</taxon>
        <taxon>Aspergillus subgen. Cremei</taxon>
    </lineage>
</organism>
<protein>
    <recommendedName>
        <fullName evidence="4">RCC1-like domain-containing protein</fullName>
    </recommendedName>
</protein>
<accession>A0A1L9RB85</accession>
<dbReference type="PROSITE" id="PS50012">
    <property type="entry name" value="RCC1_3"/>
    <property type="match status" value="4"/>
</dbReference>
<evidence type="ECO:0000256" key="3">
    <source>
        <dbReference type="PROSITE-ProRule" id="PRU00235"/>
    </source>
</evidence>
<evidence type="ECO:0000256" key="2">
    <source>
        <dbReference type="ARBA" id="ARBA00022737"/>
    </source>
</evidence>
<sequence length="377" mass="39371">MPLFAFGSNGSGQLGLGHMEDVSLPTKCQFEPPISKSGAEAEEVIRIVAGGNHTLILYKDGSIYAAGCDDDGRCGGDGSSSDMVLRFRRVTVNDPNHGERVIDTFRGVSATWEGTFLVADLGGEGDRMFVLGSGGKGELGLGEGKVKVGHGESGRIPDFPPAGTRIVSIASGMGHTVVVLSNGDVYGWGGARKGQVGRAAQEKKIAWAPVKVGDVPFYATDAVCGREFTIIMGDKSAGEFAILGSSDNKWKIQSDTPAPGVLLSSGYASIATSWHGVYVHQNDSSVVAWGRNDRGQLPPADLPKTKKLAVGSEHALALLDDKTVVAFGWGEHGNCGPDTDAQGNVKETYSHVPLAAEERAEVIGIGAGCATSWIITS</sequence>
<dbReference type="OrthoDB" id="5370059at2759"/>
<dbReference type="Proteomes" id="UP000184383">
    <property type="component" value="Unassembled WGS sequence"/>
</dbReference>
<dbReference type="GO" id="GO:0005737">
    <property type="term" value="C:cytoplasm"/>
    <property type="evidence" value="ECO:0007669"/>
    <property type="project" value="TreeGrafter"/>
</dbReference>
<feature type="domain" description="RCC1-like" evidence="4">
    <location>
        <begin position="3"/>
        <end position="372"/>
    </location>
</feature>
<dbReference type="PRINTS" id="PR00633">
    <property type="entry name" value="RCCNDNSATION"/>
</dbReference>
<dbReference type="PANTHER" id="PTHR45982">
    <property type="entry name" value="REGULATOR OF CHROMOSOME CONDENSATION"/>
    <property type="match status" value="1"/>
</dbReference>
<dbReference type="InterPro" id="IPR058923">
    <property type="entry name" value="RCC1-like_dom"/>
</dbReference>
<dbReference type="PANTHER" id="PTHR45982:SF5">
    <property type="entry name" value="RCC DOMAIN-CONTAINING PROTEIN ATS1"/>
    <property type="match status" value="1"/>
</dbReference>
<feature type="repeat" description="RCC1" evidence="3">
    <location>
        <begin position="126"/>
        <end position="182"/>
    </location>
</feature>
<dbReference type="GeneID" id="63752045"/>
<dbReference type="InterPro" id="IPR051553">
    <property type="entry name" value="Ran_GTPase-activating"/>
</dbReference>
<feature type="repeat" description="RCC1" evidence="3">
    <location>
        <begin position="284"/>
        <end position="321"/>
    </location>
</feature>
<evidence type="ECO:0000313" key="6">
    <source>
        <dbReference type="Proteomes" id="UP000184383"/>
    </source>
</evidence>
<keyword evidence="6" id="KW-1185">Reference proteome</keyword>
<dbReference type="InterPro" id="IPR000408">
    <property type="entry name" value="Reg_chr_condens"/>
</dbReference>
<keyword evidence="2" id="KW-0677">Repeat</keyword>
<dbReference type="InterPro" id="IPR009091">
    <property type="entry name" value="RCC1/BLIP-II"/>
</dbReference>
<proteinExistence type="predicted"/>
<dbReference type="PROSITE" id="PS00626">
    <property type="entry name" value="RCC1_2"/>
    <property type="match status" value="1"/>
</dbReference>
<evidence type="ECO:0000259" key="4">
    <source>
        <dbReference type="Pfam" id="PF25390"/>
    </source>
</evidence>
<dbReference type="AlphaFoldDB" id="A0A1L9RB85"/>
<feature type="repeat" description="RCC1" evidence="3">
    <location>
        <begin position="183"/>
        <end position="235"/>
    </location>
</feature>
<dbReference type="EMBL" id="KV878215">
    <property type="protein sequence ID" value="OJJ32117.1"/>
    <property type="molecule type" value="Genomic_DNA"/>
</dbReference>